<evidence type="ECO:0000313" key="2">
    <source>
        <dbReference type="Proteomes" id="UP000292052"/>
    </source>
</evidence>
<evidence type="ECO:0000313" key="1">
    <source>
        <dbReference type="EMBL" id="RZC35203.1"/>
    </source>
</evidence>
<sequence length="413" mass="47376">MFVSAGLELKVHPSSEDSAESHSVEHPSLRSKIIDVFLCNDNSYIAFLRENEKAQIFSAKDKSNMRFIYTINVSNIYAITFKHNTNNNIALRSNNGDVMMYNAKAKTVSNVCPKISDCIKTLVFTCDDQQLCGVDAGVLFVFPDINSHNTLNKYKQQSECSLLKCHPFIPNWTAIGFKNGRVGIWNVQNGVELFHIFAFSWPVSDITMSCYGNFLVTSRKDPKICGTDFNEGACNFPLQLEQKRAVTSVDLSKDDKFLAVRFKHGTLKLSDIKQHMKQMYYEMLQEISVNTIVFKSKAMKLKSNFSSIIELSEQEIQKQIEDIEMDSNIKSTVDNKCIRSNKVEVRKDESLEKIKKRLMNAIEAEMNGLKNQIYEEYVRLDKHFNYEFETIIDVIQKKLYSVICSVKSKRNLD</sequence>
<proteinExistence type="predicted"/>
<dbReference type="GO" id="GO:0000922">
    <property type="term" value="C:spindle pole"/>
    <property type="evidence" value="ECO:0007669"/>
    <property type="project" value="TreeGrafter"/>
</dbReference>
<dbReference type="PANTHER" id="PTHR44414:SF1">
    <property type="entry name" value="PROTEIN NEDD1"/>
    <property type="match status" value="1"/>
</dbReference>
<dbReference type="GO" id="GO:0005813">
    <property type="term" value="C:centrosome"/>
    <property type="evidence" value="ECO:0007669"/>
    <property type="project" value="TreeGrafter"/>
</dbReference>
<dbReference type="InterPro" id="IPR036322">
    <property type="entry name" value="WD40_repeat_dom_sf"/>
</dbReference>
<keyword evidence="2" id="KW-1185">Reference proteome</keyword>
<dbReference type="GO" id="GO:0036064">
    <property type="term" value="C:ciliary basal body"/>
    <property type="evidence" value="ECO:0007669"/>
    <property type="project" value="TreeGrafter"/>
</dbReference>
<gene>
    <name evidence="1" type="ORF">BDFB_009938</name>
</gene>
<dbReference type="SUPFAM" id="SSF50978">
    <property type="entry name" value="WD40 repeat-like"/>
    <property type="match status" value="1"/>
</dbReference>
<accession>A0A482VQZ9</accession>
<dbReference type="AlphaFoldDB" id="A0A482VQZ9"/>
<dbReference type="InterPro" id="IPR015943">
    <property type="entry name" value="WD40/YVTN_repeat-like_dom_sf"/>
</dbReference>
<dbReference type="OrthoDB" id="1602884at2759"/>
<dbReference type="EMBL" id="QDEB01073175">
    <property type="protein sequence ID" value="RZC35203.1"/>
    <property type="molecule type" value="Genomic_DNA"/>
</dbReference>
<dbReference type="GO" id="GO:0043015">
    <property type="term" value="F:gamma-tubulin binding"/>
    <property type="evidence" value="ECO:0007669"/>
    <property type="project" value="TreeGrafter"/>
</dbReference>
<dbReference type="GO" id="GO:0007020">
    <property type="term" value="P:microtubule nucleation"/>
    <property type="evidence" value="ECO:0007669"/>
    <property type="project" value="TreeGrafter"/>
</dbReference>
<protein>
    <submittedName>
        <fullName evidence="1">Uncharacterized protein</fullName>
    </submittedName>
</protein>
<dbReference type="GO" id="GO:0005814">
    <property type="term" value="C:centriole"/>
    <property type="evidence" value="ECO:0007669"/>
    <property type="project" value="TreeGrafter"/>
</dbReference>
<dbReference type="InterPro" id="IPR052818">
    <property type="entry name" value="NEDD1_Spindle_Assembly"/>
</dbReference>
<reference evidence="1 2" key="1">
    <citation type="submission" date="2017-03" db="EMBL/GenBank/DDBJ databases">
        <title>Genome of the blue death feigning beetle - Asbolus verrucosus.</title>
        <authorList>
            <person name="Rider S.D."/>
        </authorList>
    </citation>
    <scope>NUCLEOTIDE SEQUENCE [LARGE SCALE GENOMIC DNA]</scope>
    <source>
        <strain evidence="1">Butters</strain>
        <tissue evidence="1">Head and leg muscle</tissue>
    </source>
</reference>
<organism evidence="1 2">
    <name type="scientific">Asbolus verrucosus</name>
    <name type="common">Desert ironclad beetle</name>
    <dbReference type="NCBI Taxonomy" id="1661398"/>
    <lineage>
        <taxon>Eukaryota</taxon>
        <taxon>Metazoa</taxon>
        <taxon>Ecdysozoa</taxon>
        <taxon>Arthropoda</taxon>
        <taxon>Hexapoda</taxon>
        <taxon>Insecta</taxon>
        <taxon>Pterygota</taxon>
        <taxon>Neoptera</taxon>
        <taxon>Endopterygota</taxon>
        <taxon>Coleoptera</taxon>
        <taxon>Polyphaga</taxon>
        <taxon>Cucujiformia</taxon>
        <taxon>Tenebrionidae</taxon>
        <taxon>Pimeliinae</taxon>
        <taxon>Asbolus</taxon>
    </lineage>
</organism>
<dbReference type="Proteomes" id="UP000292052">
    <property type="component" value="Unassembled WGS sequence"/>
</dbReference>
<dbReference type="GO" id="GO:0005737">
    <property type="term" value="C:cytoplasm"/>
    <property type="evidence" value="ECO:0007669"/>
    <property type="project" value="TreeGrafter"/>
</dbReference>
<dbReference type="Gene3D" id="2.130.10.10">
    <property type="entry name" value="YVTN repeat-like/Quinoprotein amine dehydrogenase"/>
    <property type="match status" value="1"/>
</dbReference>
<dbReference type="STRING" id="1661398.A0A482VQZ9"/>
<comment type="caution">
    <text evidence="1">The sequence shown here is derived from an EMBL/GenBank/DDBJ whole genome shotgun (WGS) entry which is preliminary data.</text>
</comment>
<name>A0A482VQZ9_ASBVE</name>
<dbReference type="PANTHER" id="PTHR44414">
    <property type="entry name" value="PROTEIN NEDD1"/>
    <property type="match status" value="1"/>
</dbReference>
<dbReference type="GO" id="GO:0000278">
    <property type="term" value="P:mitotic cell cycle"/>
    <property type="evidence" value="ECO:0007669"/>
    <property type="project" value="TreeGrafter"/>
</dbReference>